<dbReference type="EMBL" id="BQNB010013413">
    <property type="protein sequence ID" value="GJT15660.1"/>
    <property type="molecule type" value="Genomic_DNA"/>
</dbReference>
<gene>
    <name evidence="1" type="ORF">Tco_0874366</name>
</gene>
<keyword evidence="2" id="KW-1185">Reference proteome</keyword>
<name>A0ABQ5BLD8_9ASTR</name>
<organism evidence="1 2">
    <name type="scientific">Tanacetum coccineum</name>
    <dbReference type="NCBI Taxonomy" id="301880"/>
    <lineage>
        <taxon>Eukaryota</taxon>
        <taxon>Viridiplantae</taxon>
        <taxon>Streptophyta</taxon>
        <taxon>Embryophyta</taxon>
        <taxon>Tracheophyta</taxon>
        <taxon>Spermatophyta</taxon>
        <taxon>Magnoliopsida</taxon>
        <taxon>eudicotyledons</taxon>
        <taxon>Gunneridae</taxon>
        <taxon>Pentapetalae</taxon>
        <taxon>asterids</taxon>
        <taxon>campanulids</taxon>
        <taxon>Asterales</taxon>
        <taxon>Asteraceae</taxon>
        <taxon>Asteroideae</taxon>
        <taxon>Anthemideae</taxon>
        <taxon>Anthemidinae</taxon>
        <taxon>Tanacetum</taxon>
    </lineage>
</organism>
<accession>A0ABQ5BLD8</accession>
<dbReference type="Proteomes" id="UP001151760">
    <property type="component" value="Unassembled WGS sequence"/>
</dbReference>
<reference evidence="1" key="1">
    <citation type="journal article" date="2022" name="Int. J. Mol. Sci.">
        <title>Draft Genome of Tanacetum Coccineum: Genomic Comparison of Closely Related Tanacetum-Family Plants.</title>
        <authorList>
            <person name="Yamashiro T."/>
            <person name="Shiraishi A."/>
            <person name="Nakayama K."/>
            <person name="Satake H."/>
        </authorList>
    </citation>
    <scope>NUCLEOTIDE SEQUENCE</scope>
</reference>
<proteinExistence type="predicted"/>
<comment type="caution">
    <text evidence="1">The sequence shown here is derived from an EMBL/GenBank/DDBJ whole genome shotgun (WGS) entry which is preliminary data.</text>
</comment>
<evidence type="ECO:0000313" key="2">
    <source>
        <dbReference type="Proteomes" id="UP001151760"/>
    </source>
</evidence>
<reference evidence="1" key="2">
    <citation type="submission" date="2022-01" db="EMBL/GenBank/DDBJ databases">
        <authorList>
            <person name="Yamashiro T."/>
            <person name="Shiraishi A."/>
            <person name="Satake H."/>
            <person name="Nakayama K."/>
        </authorList>
    </citation>
    <scope>NUCLEOTIDE SEQUENCE</scope>
</reference>
<evidence type="ECO:0000313" key="1">
    <source>
        <dbReference type="EMBL" id="GJT15660.1"/>
    </source>
</evidence>
<protein>
    <submittedName>
        <fullName evidence="1">Uncharacterized protein</fullName>
    </submittedName>
</protein>
<sequence length="101" mass="11679">MHPISSIFVFWSQTLNLIDKVVLSKMVHRKLRNSDLASSSIFIKRDLCARFEMHQNLKREDLNDMKNFPSAYLFTRRLVISNSSRLSLVFTGEELGEGSSE</sequence>